<protein>
    <submittedName>
        <fullName evidence="1">Lipid A deacylase LpxR family protein</fullName>
    </submittedName>
</protein>
<proteinExistence type="predicted"/>
<dbReference type="Proteomes" id="UP000477386">
    <property type="component" value="Unassembled WGS sequence"/>
</dbReference>
<accession>A0A6M0IJ14</accession>
<dbReference type="RefSeq" id="WP_164039896.1">
    <property type="nucleotide sequence ID" value="NZ_JAAGNZ010000001.1"/>
</dbReference>
<reference evidence="1 2" key="1">
    <citation type="submission" date="2020-02" db="EMBL/GenBank/DDBJ databases">
        <title>Draft genome sequence of two Spirosoma agri KCTC 52727 and Spirosoma terrae KCTC 52035.</title>
        <authorList>
            <person name="Rojas J."/>
            <person name="Ambika Manirajan B."/>
            <person name="Ratering S."/>
            <person name="Suarez C."/>
            <person name="Schnell S."/>
        </authorList>
    </citation>
    <scope>NUCLEOTIDE SEQUENCE [LARGE SCALE GENOMIC DNA]</scope>
    <source>
        <strain evidence="1 2">KCTC 52727</strain>
    </source>
</reference>
<gene>
    <name evidence="1" type="ORF">GK091_15255</name>
</gene>
<dbReference type="AlphaFoldDB" id="A0A6M0IJ14"/>
<organism evidence="1 2">
    <name type="scientific">Spirosoma agri</name>
    <dbReference type="NCBI Taxonomy" id="1987381"/>
    <lineage>
        <taxon>Bacteria</taxon>
        <taxon>Pseudomonadati</taxon>
        <taxon>Bacteroidota</taxon>
        <taxon>Cytophagia</taxon>
        <taxon>Cytophagales</taxon>
        <taxon>Cytophagaceae</taxon>
        <taxon>Spirosoma</taxon>
    </lineage>
</organism>
<dbReference type="Pfam" id="PF09982">
    <property type="entry name" value="LpxR"/>
    <property type="match status" value="1"/>
</dbReference>
<dbReference type="Gene3D" id="2.40.128.140">
    <property type="entry name" value="Outer membrane protein"/>
    <property type="match status" value="1"/>
</dbReference>
<evidence type="ECO:0000313" key="2">
    <source>
        <dbReference type="Proteomes" id="UP000477386"/>
    </source>
</evidence>
<comment type="caution">
    <text evidence="1">The sequence shown here is derived from an EMBL/GenBank/DDBJ whole genome shotgun (WGS) entry which is preliminary data.</text>
</comment>
<sequence>MVTILNVGNEFFYGQASLLETDAASLMNRFFVLVLPCLLSVAALGQRNTLQLIRVSEDNDGLNTRREISDRQYTNGTQLEILYTKQTRPRFLSALLIPIASQANNLYGIGLTHLMYTPTDIKRKTIVRGDRPYTAVLYVSHSLTSADPVRKQRLTTELALGVLGKAALGEELQEWVHRQLGFDKPQGWPYQLPTDVVVNYQIQYEKQIVQLSPYLQLLGLASANAGTLSNNINAGLLFRAGLFSNYFINYERPTADKPPGYRKFQLFLYGRPVVRLLLDDSTLQGGIFTRNQADYVLTSGLMNHSFVQLECGAVLTRNRLGVSFSERWISAQFAGAPTQQIGNITLFVGI</sequence>
<name>A0A6M0IJ14_9BACT</name>
<keyword evidence="2" id="KW-1185">Reference proteome</keyword>
<dbReference type="InterPro" id="IPR037107">
    <property type="entry name" value="Put_OMP_sf"/>
</dbReference>
<evidence type="ECO:0000313" key="1">
    <source>
        <dbReference type="EMBL" id="NEU68248.1"/>
    </source>
</evidence>
<dbReference type="EMBL" id="JAAGNZ010000001">
    <property type="protein sequence ID" value="NEU68248.1"/>
    <property type="molecule type" value="Genomic_DNA"/>
</dbReference>
<dbReference type="InterPro" id="IPR018707">
    <property type="entry name" value="LpxR"/>
</dbReference>